<feature type="domain" description="HAMP" evidence="13">
    <location>
        <begin position="359"/>
        <end position="411"/>
    </location>
</feature>
<dbReference type="SUPFAM" id="SSF158472">
    <property type="entry name" value="HAMP domain-like"/>
    <property type="match status" value="1"/>
</dbReference>
<reference evidence="14" key="1">
    <citation type="submission" date="2022-11" db="EMBL/GenBank/DDBJ databases">
        <title>Draft genome sequence of Hoeflea poritis E7-10 and Hoeflea prorocentri PM5-8, separated from scleractinian coral Porites lutea and marine dinoflagellate.</title>
        <authorList>
            <person name="Zhang G."/>
            <person name="Wei Q."/>
            <person name="Cai L."/>
        </authorList>
    </citation>
    <scope>NUCLEOTIDE SEQUENCE</scope>
    <source>
        <strain evidence="14">PM5-8</strain>
    </source>
</reference>
<keyword evidence="11" id="KW-0732">Signal</keyword>
<name>A0A9X3ULH2_9HYPH</name>
<dbReference type="CDD" id="cd11386">
    <property type="entry name" value="MCP_signal"/>
    <property type="match status" value="1"/>
</dbReference>
<dbReference type="InterPro" id="IPR003660">
    <property type="entry name" value="HAMP_dom"/>
</dbReference>
<evidence type="ECO:0000256" key="3">
    <source>
        <dbReference type="ARBA" id="ARBA00022500"/>
    </source>
</evidence>
<dbReference type="GO" id="GO:0006935">
    <property type="term" value="P:chemotaxis"/>
    <property type="evidence" value="ECO:0007669"/>
    <property type="project" value="UniProtKB-KW"/>
</dbReference>
<evidence type="ECO:0000256" key="9">
    <source>
        <dbReference type="SAM" id="MobiDB-lite"/>
    </source>
</evidence>
<dbReference type="Pfam" id="PF00015">
    <property type="entry name" value="MCPsignal"/>
    <property type="match status" value="1"/>
</dbReference>
<dbReference type="Gene3D" id="6.10.340.10">
    <property type="match status" value="1"/>
</dbReference>
<feature type="domain" description="Methyl-accepting transducer" evidence="12">
    <location>
        <begin position="496"/>
        <end position="725"/>
    </location>
</feature>
<evidence type="ECO:0000256" key="11">
    <source>
        <dbReference type="SAM" id="SignalP"/>
    </source>
</evidence>
<organism evidence="14 15">
    <name type="scientific">Hoeflea prorocentri</name>
    <dbReference type="NCBI Taxonomy" id="1922333"/>
    <lineage>
        <taxon>Bacteria</taxon>
        <taxon>Pseudomonadati</taxon>
        <taxon>Pseudomonadota</taxon>
        <taxon>Alphaproteobacteria</taxon>
        <taxon>Hyphomicrobiales</taxon>
        <taxon>Rhizobiaceae</taxon>
        <taxon>Hoeflea</taxon>
    </lineage>
</organism>
<dbReference type="Pfam" id="PF02743">
    <property type="entry name" value="dCache_1"/>
    <property type="match status" value="1"/>
</dbReference>
<keyword evidence="8" id="KW-0807">Transducer</keyword>
<dbReference type="PANTHER" id="PTHR43531">
    <property type="entry name" value="PROTEIN ICFG"/>
    <property type="match status" value="1"/>
</dbReference>
<proteinExistence type="inferred from homology"/>
<dbReference type="PROSITE" id="PS50885">
    <property type="entry name" value="HAMP"/>
    <property type="match status" value="2"/>
</dbReference>
<evidence type="ECO:0000259" key="13">
    <source>
        <dbReference type="PROSITE" id="PS50885"/>
    </source>
</evidence>
<evidence type="ECO:0000256" key="7">
    <source>
        <dbReference type="ARBA" id="ARBA00029447"/>
    </source>
</evidence>
<accession>A0A9X3ULH2</accession>
<dbReference type="CDD" id="cd06225">
    <property type="entry name" value="HAMP"/>
    <property type="match status" value="1"/>
</dbReference>
<feature type="signal peptide" evidence="11">
    <location>
        <begin position="1"/>
        <end position="20"/>
    </location>
</feature>
<dbReference type="InterPro" id="IPR051310">
    <property type="entry name" value="MCP_chemotaxis"/>
</dbReference>
<keyword evidence="4 10" id="KW-0812">Transmembrane</keyword>
<keyword evidence="15" id="KW-1185">Reference proteome</keyword>
<evidence type="ECO:0000256" key="2">
    <source>
        <dbReference type="ARBA" id="ARBA00022475"/>
    </source>
</evidence>
<feature type="region of interest" description="Disordered" evidence="9">
    <location>
        <begin position="743"/>
        <end position="763"/>
    </location>
</feature>
<sequence length="784" mass="84170">MQISKKLPLAAVLMTVLAIAATSMGGLYVAGQANVQEVEDKLAALAIGKRNELHQYIANINKDAEFISENRTAIEALELIDFEFSLFEDKARETLQQRYIADNPNAAGERHLLVNPDIDVYDNVHAHYHNYFSRYVTDYGYSDIILINPKGGIIYSVSKVDDFATNVLSGPWKDTALAQSFRLAITAPETEQTVSSDLQPYGPIDNAPAAFFARPVLKDGTLLGVVVLRIDSTRISQILASREGLGQTGETLLINGDGSILSDSPLTQGDDTLQQQINTPLLSKAATAGVLTGEVLGYRNSDRLAAIVPLSLDGHDWFVFASIDEAEAFAGLNRMRTVMLLIAGAVSLLCLILAIMFSRTITRPINNLAERMRELAEGDTQIDLDLERSDEIGEMARSVAVFRDGAVEKSRLEDEARQNQQLSDKERADREVVKQLEDGKTREAVDALADGLERLAAGDVSKTIDEAFKPELESLRQNFNDTTAKLCSTLAAVRSSMASLRSNAGQVHGAADDLARRTEQQAAALEETSAALEQITVTVSTASDRAEEASRMVAATKDNAEQSGEVVSNAISAMQRIETASGEISSIINVIDEIAFQTNLLALNAGVEAARAGEAGKGFAVVAQEVRELAQRSANAAKDIKELITKSGEEVKSGVGLVNDAAAALSNIGEDVLRINDHVDAIATGSREQALGIQGINDAVGQMDQMTQQNAAMVEENNAVSQMLSDDSDSLARLLEQFKLDDGPVSKAESAKPAPLSKPVKPSAAVPVTVGNNALAATEDWAEF</sequence>
<dbReference type="EMBL" id="JAPJZI010000001">
    <property type="protein sequence ID" value="MDA5398986.1"/>
    <property type="molecule type" value="Genomic_DNA"/>
</dbReference>
<dbReference type="SMART" id="SM00304">
    <property type="entry name" value="HAMP"/>
    <property type="match status" value="2"/>
</dbReference>
<comment type="caution">
    <text evidence="14">The sequence shown here is derived from an EMBL/GenBank/DDBJ whole genome shotgun (WGS) entry which is preliminary data.</text>
</comment>
<feature type="transmembrane region" description="Helical" evidence="10">
    <location>
        <begin position="338"/>
        <end position="357"/>
    </location>
</feature>
<dbReference type="SMART" id="SM00283">
    <property type="entry name" value="MA"/>
    <property type="match status" value="1"/>
</dbReference>
<keyword evidence="5 10" id="KW-1133">Transmembrane helix</keyword>
<feature type="domain" description="HAMP" evidence="13">
    <location>
        <begin position="439"/>
        <end position="491"/>
    </location>
</feature>
<dbReference type="PANTHER" id="PTHR43531:SF11">
    <property type="entry name" value="METHYL-ACCEPTING CHEMOTAXIS PROTEIN 3"/>
    <property type="match status" value="1"/>
</dbReference>
<evidence type="ECO:0000313" key="14">
    <source>
        <dbReference type="EMBL" id="MDA5398986.1"/>
    </source>
</evidence>
<protein>
    <submittedName>
        <fullName evidence="14">Methyl-accepting chemotaxis protein</fullName>
    </submittedName>
</protein>
<dbReference type="FunFam" id="1.10.287.950:FF:000001">
    <property type="entry name" value="Methyl-accepting chemotaxis sensory transducer"/>
    <property type="match status" value="1"/>
</dbReference>
<feature type="chain" id="PRO_5040964868" evidence="11">
    <location>
        <begin position="21"/>
        <end position="784"/>
    </location>
</feature>
<keyword evidence="3" id="KW-0145">Chemotaxis</keyword>
<dbReference type="Proteomes" id="UP001151234">
    <property type="component" value="Unassembled WGS sequence"/>
</dbReference>
<evidence type="ECO:0000256" key="8">
    <source>
        <dbReference type="PROSITE-ProRule" id="PRU00284"/>
    </source>
</evidence>
<comment type="subcellular location">
    <subcellularLocation>
        <location evidence="1">Cell membrane</location>
        <topology evidence="1">Multi-pass membrane protein</topology>
    </subcellularLocation>
</comment>
<evidence type="ECO:0000256" key="10">
    <source>
        <dbReference type="SAM" id="Phobius"/>
    </source>
</evidence>
<dbReference type="Pfam" id="PF00672">
    <property type="entry name" value="HAMP"/>
    <property type="match status" value="2"/>
</dbReference>
<keyword evidence="2" id="KW-1003">Cell membrane</keyword>
<dbReference type="AlphaFoldDB" id="A0A9X3ULH2"/>
<dbReference type="Gene3D" id="3.30.450.20">
    <property type="entry name" value="PAS domain"/>
    <property type="match status" value="1"/>
</dbReference>
<gene>
    <name evidence="14" type="ORF">OQ273_10420</name>
</gene>
<dbReference type="InterPro" id="IPR033479">
    <property type="entry name" value="dCache_1"/>
</dbReference>
<dbReference type="PROSITE" id="PS50111">
    <property type="entry name" value="CHEMOTAXIS_TRANSDUC_2"/>
    <property type="match status" value="1"/>
</dbReference>
<dbReference type="SUPFAM" id="SSF58104">
    <property type="entry name" value="Methyl-accepting chemotaxis protein (MCP) signaling domain"/>
    <property type="match status" value="1"/>
</dbReference>
<evidence type="ECO:0000256" key="6">
    <source>
        <dbReference type="ARBA" id="ARBA00023136"/>
    </source>
</evidence>
<keyword evidence="6 10" id="KW-0472">Membrane</keyword>
<dbReference type="GO" id="GO:0007165">
    <property type="term" value="P:signal transduction"/>
    <property type="evidence" value="ECO:0007669"/>
    <property type="project" value="UniProtKB-KW"/>
</dbReference>
<evidence type="ECO:0000256" key="1">
    <source>
        <dbReference type="ARBA" id="ARBA00004651"/>
    </source>
</evidence>
<dbReference type="InterPro" id="IPR004089">
    <property type="entry name" value="MCPsignal_dom"/>
</dbReference>
<dbReference type="RefSeq" id="WP_267990432.1">
    <property type="nucleotide sequence ID" value="NZ_JAPJZI010000001.1"/>
</dbReference>
<comment type="similarity">
    <text evidence="7">Belongs to the methyl-accepting chemotaxis (MCP) protein family.</text>
</comment>
<dbReference type="GO" id="GO:0005886">
    <property type="term" value="C:plasma membrane"/>
    <property type="evidence" value="ECO:0007669"/>
    <property type="project" value="UniProtKB-SubCell"/>
</dbReference>
<evidence type="ECO:0000259" key="12">
    <source>
        <dbReference type="PROSITE" id="PS50111"/>
    </source>
</evidence>
<evidence type="ECO:0000313" key="15">
    <source>
        <dbReference type="Proteomes" id="UP001151234"/>
    </source>
</evidence>
<dbReference type="CDD" id="cd18774">
    <property type="entry name" value="PDC2_HK_sensor"/>
    <property type="match status" value="1"/>
</dbReference>
<evidence type="ECO:0000256" key="4">
    <source>
        <dbReference type="ARBA" id="ARBA00022692"/>
    </source>
</evidence>
<dbReference type="Gene3D" id="1.10.287.950">
    <property type="entry name" value="Methyl-accepting chemotaxis protein"/>
    <property type="match status" value="1"/>
</dbReference>
<evidence type="ECO:0000256" key="5">
    <source>
        <dbReference type="ARBA" id="ARBA00022989"/>
    </source>
</evidence>